<reference evidence="2 3" key="1">
    <citation type="submission" date="2021-05" db="EMBL/GenBank/DDBJ databases">
        <title>The draft genome of Geobacter pelophilus DSM 12255.</title>
        <authorList>
            <person name="Xu Z."/>
            <person name="Masuda Y."/>
            <person name="Itoh H."/>
            <person name="Senoo K."/>
        </authorList>
    </citation>
    <scope>NUCLEOTIDE SEQUENCE [LARGE SCALE GENOMIC DNA]</scope>
    <source>
        <strain evidence="2 3">DSM 12255</strain>
    </source>
</reference>
<proteinExistence type="predicted"/>
<accession>A0AAW4L5E6</accession>
<dbReference type="EMBL" id="JAHCVJ010000001">
    <property type="protein sequence ID" value="MBT0663441.1"/>
    <property type="molecule type" value="Genomic_DNA"/>
</dbReference>
<dbReference type="InterPro" id="IPR029063">
    <property type="entry name" value="SAM-dependent_MTases_sf"/>
</dbReference>
<evidence type="ECO:0000313" key="2">
    <source>
        <dbReference type="EMBL" id="MBT0663441.1"/>
    </source>
</evidence>
<keyword evidence="2" id="KW-0808">Transferase</keyword>
<dbReference type="RefSeq" id="WP_214170179.1">
    <property type="nucleotide sequence ID" value="NZ_JAHCVJ010000001.1"/>
</dbReference>
<dbReference type="Proteomes" id="UP000811899">
    <property type="component" value="Unassembled WGS sequence"/>
</dbReference>
<dbReference type="GO" id="GO:0008168">
    <property type="term" value="F:methyltransferase activity"/>
    <property type="evidence" value="ECO:0007669"/>
    <property type="project" value="UniProtKB-KW"/>
</dbReference>
<feature type="domain" description="Methyltransferase type 12" evidence="1">
    <location>
        <begin position="68"/>
        <end position="148"/>
    </location>
</feature>
<keyword evidence="3" id="KW-1185">Reference proteome</keyword>
<protein>
    <submittedName>
        <fullName evidence="2">Class I SAM-dependent methyltransferase</fullName>
    </submittedName>
</protein>
<dbReference type="SUPFAM" id="SSF53335">
    <property type="entry name" value="S-adenosyl-L-methionine-dependent methyltransferases"/>
    <property type="match status" value="1"/>
</dbReference>
<gene>
    <name evidence="2" type="ORF">KI809_03920</name>
</gene>
<dbReference type="InterPro" id="IPR013217">
    <property type="entry name" value="Methyltransf_12"/>
</dbReference>
<dbReference type="GO" id="GO:0032259">
    <property type="term" value="P:methylation"/>
    <property type="evidence" value="ECO:0007669"/>
    <property type="project" value="UniProtKB-KW"/>
</dbReference>
<dbReference type="CDD" id="cd02440">
    <property type="entry name" value="AdoMet_MTases"/>
    <property type="match status" value="1"/>
</dbReference>
<keyword evidence="2" id="KW-0489">Methyltransferase</keyword>
<comment type="caution">
    <text evidence="2">The sequence shown here is derived from an EMBL/GenBank/DDBJ whole genome shotgun (WGS) entry which is preliminary data.</text>
</comment>
<evidence type="ECO:0000259" key="1">
    <source>
        <dbReference type="Pfam" id="PF08242"/>
    </source>
</evidence>
<name>A0AAW4L5E6_9BACT</name>
<sequence length="356" mass="39237">MTDLVRNHYNTHPYPQVSLLASIRRCDSYALNLTSLWARFNGELLPPESQRLLLAGCGAFSPYPFSIANPQAEIIALDLSEASLARARLHLRLHGCSNVNTVAGDLLRHAPEAAPFHFIDAFGVIHHMSDPLAGLAALANSLVDGGILRLMVYSKGGRGEIESIRRALRLLRVTDEMTARRLLSRAPEGSRVAECLNGLPEARNSWGFSDAFLHPSAMTFRIDELLEMTEAVGLTPLLFAHPGAVRDVAEEVLRLRGGEISHNYLLYLGKRSLGAAPIEPGARLMLNPVLQKVVAFPGLLPHRIDNRLGFANPALDNAARRFLRRFREPVAVASLSRSDIDRVMPFHDALFLVSIR</sequence>
<organism evidence="2 3">
    <name type="scientific">Geoanaerobacter pelophilus</name>
    <dbReference type="NCBI Taxonomy" id="60036"/>
    <lineage>
        <taxon>Bacteria</taxon>
        <taxon>Pseudomonadati</taxon>
        <taxon>Thermodesulfobacteriota</taxon>
        <taxon>Desulfuromonadia</taxon>
        <taxon>Geobacterales</taxon>
        <taxon>Geobacteraceae</taxon>
        <taxon>Geoanaerobacter</taxon>
    </lineage>
</organism>
<dbReference type="Pfam" id="PF08242">
    <property type="entry name" value="Methyltransf_12"/>
    <property type="match status" value="1"/>
</dbReference>
<dbReference type="AlphaFoldDB" id="A0AAW4L5E6"/>
<evidence type="ECO:0000313" key="3">
    <source>
        <dbReference type="Proteomes" id="UP000811899"/>
    </source>
</evidence>
<dbReference type="Gene3D" id="3.40.50.150">
    <property type="entry name" value="Vaccinia Virus protein VP39"/>
    <property type="match status" value="1"/>
</dbReference>